<name>A0A1I0W0Y6_9CELL</name>
<evidence type="ECO:0000313" key="1">
    <source>
        <dbReference type="EMBL" id="SFA82395.1"/>
    </source>
</evidence>
<dbReference type="Pfam" id="PF13830">
    <property type="entry name" value="DUF4192"/>
    <property type="match status" value="1"/>
</dbReference>
<dbReference type="InterPro" id="IPR025447">
    <property type="entry name" value="DUF4192"/>
</dbReference>
<organism evidence="1 2">
    <name type="scientific">Cellulomonas marina</name>
    <dbReference type="NCBI Taxonomy" id="988821"/>
    <lineage>
        <taxon>Bacteria</taxon>
        <taxon>Bacillati</taxon>
        <taxon>Actinomycetota</taxon>
        <taxon>Actinomycetes</taxon>
        <taxon>Micrococcales</taxon>
        <taxon>Cellulomonadaceae</taxon>
        <taxon>Cellulomonas</taxon>
    </lineage>
</organism>
<keyword evidence="2" id="KW-1185">Reference proteome</keyword>
<reference evidence="1 2" key="1">
    <citation type="submission" date="2016-10" db="EMBL/GenBank/DDBJ databases">
        <authorList>
            <person name="de Groot N.N."/>
        </authorList>
    </citation>
    <scope>NUCLEOTIDE SEQUENCE [LARGE SCALE GENOMIC DNA]</scope>
    <source>
        <strain evidence="1 2">CGMCC 4.6945</strain>
    </source>
</reference>
<sequence>MEPVTLRVAEARELLSLLPHRLGFAPEESAVVVSLRPPRGEVGLVARVDLAGLGRPEEGGRLARTLVGHLGRDGAAHALLVLYVPEDPRTHRRPDVVAAVAVLRGAAEPVLGEVPCWVVAGTGYLSLDCTDPACCPPGGRPLRELESTQVGATMVVAGSVVLASRDEVGVVRPAPGEARRATARARRRAEDRRAAALAAPGTAAHAVWRSDTLAAWRRLVDATEAGRTPAPPDLGRVEAGLTDATVRDAVLVTFVPGTGDLAERTLAPAGPARDRGEDDELGRALSALVDPVAGVRPPGAAAALVRALEAVVAHGRRGAQAPARTLLALLAWWHGDGVRAAAHVDAALADDPAHGLALLLRDVGEAGLPPGWARRERSARVP</sequence>
<dbReference type="RefSeq" id="WP_090030724.1">
    <property type="nucleotide sequence ID" value="NZ_BONM01000001.1"/>
</dbReference>
<dbReference type="AlphaFoldDB" id="A0A1I0W0Y6"/>
<protein>
    <recommendedName>
        <fullName evidence="3">DUF4192 domain-containing protein</fullName>
    </recommendedName>
</protein>
<evidence type="ECO:0008006" key="3">
    <source>
        <dbReference type="Google" id="ProtNLM"/>
    </source>
</evidence>
<dbReference type="EMBL" id="FOKA01000002">
    <property type="protein sequence ID" value="SFA82395.1"/>
    <property type="molecule type" value="Genomic_DNA"/>
</dbReference>
<evidence type="ECO:0000313" key="2">
    <source>
        <dbReference type="Proteomes" id="UP000199012"/>
    </source>
</evidence>
<accession>A0A1I0W0Y6</accession>
<dbReference type="OrthoDB" id="4954868at2"/>
<dbReference type="Proteomes" id="UP000199012">
    <property type="component" value="Unassembled WGS sequence"/>
</dbReference>
<proteinExistence type="predicted"/>
<dbReference type="STRING" id="988821.SAMN05421867_102107"/>
<gene>
    <name evidence="1" type="ORF">SAMN05421867_102107</name>
</gene>